<dbReference type="InterPro" id="IPR018228">
    <property type="entry name" value="DNase_TatD-rel_CS"/>
</dbReference>
<dbReference type="CDD" id="cd01310">
    <property type="entry name" value="TatD_DNAse"/>
    <property type="match status" value="1"/>
</dbReference>
<keyword evidence="6" id="KW-1185">Reference proteome</keyword>
<reference evidence="5" key="1">
    <citation type="submission" date="2021-04" db="EMBL/GenBank/DDBJ databases">
        <authorList>
            <person name="Hornung B."/>
        </authorList>
    </citation>
    <scope>NUCLEOTIDE SEQUENCE</scope>
    <source>
        <strain evidence="5">G5G6</strain>
    </source>
</reference>
<dbReference type="NCBIfam" id="TIGR00010">
    <property type="entry name" value="YchF/TatD family DNA exonuclease"/>
    <property type="match status" value="1"/>
</dbReference>
<keyword evidence="2 4" id="KW-0479">Metal-binding</keyword>
<dbReference type="Pfam" id="PF01026">
    <property type="entry name" value="TatD_DNase"/>
    <property type="match status" value="1"/>
</dbReference>
<dbReference type="Gene3D" id="3.20.20.140">
    <property type="entry name" value="Metal-dependent hydrolases"/>
    <property type="match status" value="1"/>
</dbReference>
<dbReference type="EMBL" id="CAJQUM010000001">
    <property type="protein sequence ID" value="CAG4882843.1"/>
    <property type="molecule type" value="Genomic_DNA"/>
</dbReference>
<dbReference type="PIRSF" id="PIRSF005902">
    <property type="entry name" value="DNase_TatD"/>
    <property type="match status" value="1"/>
</dbReference>
<keyword evidence="3 5" id="KW-0378">Hydrolase</keyword>
<protein>
    <submittedName>
        <fullName evidence="5">Metallodependent hydrolase</fullName>
    </submittedName>
</protein>
<dbReference type="GO" id="GO:0005829">
    <property type="term" value="C:cytosol"/>
    <property type="evidence" value="ECO:0007669"/>
    <property type="project" value="TreeGrafter"/>
</dbReference>
<evidence type="ECO:0000256" key="4">
    <source>
        <dbReference type="PIRSR" id="PIRSR005902-1"/>
    </source>
</evidence>
<accession>A0A916J2W8</accession>
<dbReference type="InterPro" id="IPR032466">
    <property type="entry name" value="Metal_Hydrolase"/>
</dbReference>
<comment type="similarity">
    <text evidence="1">Belongs to the metallo-dependent hydrolases superfamily. TatD-type hydrolase family.</text>
</comment>
<dbReference type="GO" id="GO:0016788">
    <property type="term" value="F:hydrolase activity, acting on ester bonds"/>
    <property type="evidence" value="ECO:0007669"/>
    <property type="project" value="InterPro"/>
</dbReference>
<feature type="binding site" evidence="4">
    <location>
        <position position="141"/>
    </location>
    <ligand>
        <name>a divalent metal cation</name>
        <dbReference type="ChEBI" id="CHEBI:60240"/>
        <label>2</label>
    </ligand>
</feature>
<feature type="binding site" evidence="4">
    <location>
        <position position="20"/>
    </location>
    <ligand>
        <name>a divalent metal cation</name>
        <dbReference type="ChEBI" id="CHEBI:60240"/>
        <label>1</label>
    </ligand>
</feature>
<name>A0A916J2W8_9PROT</name>
<feature type="binding site" evidence="4">
    <location>
        <position position="22"/>
    </location>
    <ligand>
        <name>a divalent metal cation</name>
        <dbReference type="ChEBI" id="CHEBI:60240"/>
        <label>1</label>
    </ligand>
</feature>
<proteinExistence type="inferred from homology"/>
<evidence type="ECO:0000256" key="1">
    <source>
        <dbReference type="ARBA" id="ARBA00009275"/>
    </source>
</evidence>
<dbReference type="AlphaFoldDB" id="A0A916J2W8"/>
<dbReference type="Proteomes" id="UP000742786">
    <property type="component" value="Unassembled WGS sequence"/>
</dbReference>
<evidence type="ECO:0000256" key="3">
    <source>
        <dbReference type="ARBA" id="ARBA00022801"/>
    </source>
</evidence>
<dbReference type="SUPFAM" id="SSF51556">
    <property type="entry name" value="Metallo-dependent hydrolases"/>
    <property type="match status" value="1"/>
</dbReference>
<evidence type="ECO:0000256" key="2">
    <source>
        <dbReference type="ARBA" id="ARBA00022723"/>
    </source>
</evidence>
<feature type="binding site" evidence="4">
    <location>
        <position position="216"/>
    </location>
    <ligand>
        <name>a divalent metal cation</name>
        <dbReference type="ChEBI" id="CHEBI:60240"/>
        <label>1</label>
    </ligand>
</feature>
<dbReference type="PANTHER" id="PTHR46124:SF2">
    <property type="entry name" value="D-AMINOACYL-TRNA DEACYLASE"/>
    <property type="match status" value="1"/>
</dbReference>
<dbReference type="GO" id="GO:0004536">
    <property type="term" value="F:DNA nuclease activity"/>
    <property type="evidence" value="ECO:0007669"/>
    <property type="project" value="InterPro"/>
</dbReference>
<evidence type="ECO:0000313" key="6">
    <source>
        <dbReference type="Proteomes" id="UP000742786"/>
    </source>
</evidence>
<feature type="binding site" evidence="4">
    <location>
        <position position="105"/>
    </location>
    <ligand>
        <name>a divalent metal cation</name>
        <dbReference type="ChEBI" id="CHEBI:60240"/>
        <label>1</label>
    </ligand>
</feature>
<dbReference type="PANTHER" id="PTHR46124">
    <property type="entry name" value="D-AMINOACYL-TRNA DEACYLASE"/>
    <property type="match status" value="1"/>
</dbReference>
<sequence length="270" mass="29889">MRSSVVPASILMNALLVDSHCHLDFPDYANEQPRLLAAMAENGVGWALCAGVTLERFPAMLAMVEAHDNLFAGVGVHPDHQEGCDPTVNELLSLATHPKVVAIGETGLDYYRLTGDLEWQRDRFRRHIHAAKDCGKPLIIHTRSSTEDTIKILREEGADSVGGVFHCFTESAKVAQQALDLGFYISFSGIVTFKNAVALKEMARVIPLDRLLVETDSPYLAPVPHRGKRNEPAYVRHVAEEIAKLREIEYSALAQATTRNFFGLFKDAHT</sequence>
<dbReference type="FunFam" id="3.20.20.140:FF:000005">
    <property type="entry name" value="TatD family hydrolase"/>
    <property type="match status" value="1"/>
</dbReference>
<feature type="binding site" evidence="4">
    <location>
        <position position="166"/>
    </location>
    <ligand>
        <name>a divalent metal cation</name>
        <dbReference type="ChEBI" id="CHEBI:60240"/>
        <label>2</label>
    </ligand>
</feature>
<dbReference type="PROSITE" id="PS01137">
    <property type="entry name" value="TATD_1"/>
    <property type="match status" value="1"/>
</dbReference>
<gene>
    <name evidence="5" type="primary">ycfH</name>
    <name evidence="5" type="ORF">GTOL_10725</name>
</gene>
<evidence type="ECO:0000313" key="5">
    <source>
        <dbReference type="EMBL" id="CAG4882843.1"/>
    </source>
</evidence>
<organism evidence="5 6">
    <name type="scientific">Georgfuchsia toluolica</name>
    <dbReference type="NCBI Taxonomy" id="424218"/>
    <lineage>
        <taxon>Bacteria</taxon>
        <taxon>Pseudomonadati</taxon>
        <taxon>Pseudomonadota</taxon>
        <taxon>Betaproteobacteria</taxon>
        <taxon>Nitrosomonadales</taxon>
        <taxon>Sterolibacteriaceae</taxon>
        <taxon>Georgfuchsia</taxon>
    </lineage>
</organism>
<dbReference type="InterPro" id="IPR015991">
    <property type="entry name" value="TatD/YcfH-like"/>
</dbReference>
<dbReference type="InterPro" id="IPR001130">
    <property type="entry name" value="TatD-like"/>
</dbReference>
<comment type="caution">
    <text evidence="5">The sequence shown here is derived from an EMBL/GenBank/DDBJ whole genome shotgun (WGS) entry which is preliminary data.</text>
</comment>
<dbReference type="GO" id="GO:0046872">
    <property type="term" value="F:metal ion binding"/>
    <property type="evidence" value="ECO:0007669"/>
    <property type="project" value="UniProtKB-KW"/>
</dbReference>